<proteinExistence type="predicted"/>
<evidence type="ECO:0000313" key="2">
    <source>
        <dbReference type="EMBL" id="CAH1258944.1"/>
    </source>
</evidence>
<accession>A0A8J9ZNV0</accession>
<evidence type="ECO:0000313" key="3">
    <source>
        <dbReference type="Proteomes" id="UP000838412"/>
    </source>
</evidence>
<feature type="region of interest" description="Disordered" evidence="1">
    <location>
        <begin position="249"/>
        <end position="269"/>
    </location>
</feature>
<evidence type="ECO:0000256" key="1">
    <source>
        <dbReference type="SAM" id="MobiDB-lite"/>
    </source>
</evidence>
<dbReference type="AlphaFoldDB" id="A0A8J9ZNV0"/>
<keyword evidence="3" id="KW-1185">Reference proteome</keyword>
<name>A0A8J9ZNV0_BRALA</name>
<protein>
    <submittedName>
        <fullName evidence="2">Hypp2113 protein</fullName>
    </submittedName>
</protein>
<dbReference type="EMBL" id="OV696688">
    <property type="protein sequence ID" value="CAH1258944.1"/>
    <property type="molecule type" value="Genomic_DNA"/>
</dbReference>
<gene>
    <name evidence="2" type="primary">Hypp2113</name>
    <name evidence="2" type="ORF">BLAG_LOCUS16353</name>
</gene>
<dbReference type="OrthoDB" id="10401380at2759"/>
<organism evidence="2 3">
    <name type="scientific">Branchiostoma lanceolatum</name>
    <name type="common">Common lancelet</name>
    <name type="synonym">Amphioxus lanceolatum</name>
    <dbReference type="NCBI Taxonomy" id="7740"/>
    <lineage>
        <taxon>Eukaryota</taxon>
        <taxon>Metazoa</taxon>
        <taxon>Chordata</taxon>
        <taxon>Cephalochordata</taxon>
        <taxon>Leptocardii</taxon>
        <taxon>Amphioxiformes</taxon>
        <taxon>Branchiostomatidae</taxon>
        <taxon>Branchiostoma</taxon>
    </lineage>
</organism>
<reference evidence="2" key="1">
    <citation type="submission" date="2022-01" db="EMBL/GenBank/DDBJ databases">
        <authorList>
            <person name="Braso-Vives M."/>
        </authorList>
    </citation>
    <scope>NUCLEOTIDE SEQUENCE</scope>
</reference>
<dbReference type="Proteomes" id="UP000838412">
    <property type="component" value="Chromosome 3"/>
</dbReference>
<sequence length="435" mass="48882">MSTQHQRRSLSDAWPIAEYPDKPRNIYIPRPEHNTAINLPVSRETPSEELKQFAVREGDVWIHPWDLFVRASDNRCVMMMKLREPTSHAIVETMYRMFVPRDYPEEDFLPGDVLVPMIPYKDNESQENVAVITTLRFNSLTGLQTVFVASIDSEGRVDIARTRACLKSVLTPVEGPEVQKREAIRDVHGFFLQGITPTAVTINLPNLRMRQEREPYDERYKVVQTFGEILDKKEVDDRTLLTKLRALSTTSDEQGGNGAPTQGGAFQNTSRTDDAMLEHEGHLSQQGQMRERASCATAGDGDICLEDHADPPVMRRAVERDLCAVAVLRHFKKTKATFGTHVRTCPLCQAKAGRLFHAAICRASNCRRCNRVAEGVARHMGRCDDHSCPIYGPICAAGIAIPLFVPGSFESTVVFVSLVRSVLAQILRFNLMNGY</sequence>